<reference evidence="2" key="1">
    <citation type="submission" date="2021-01" db="EMBL/GenBank/DDBJ databases">
        <title>Whole genome shotgun sequence of Actinoplanes rishiriensis NBRC 108556.</title>
        <authorList>
            <person name="Komaki H."/>
            <person name="Tamura T."/>
        </authorList>
    </citation>
    <scope>NUCLEOTIDE SEQUENCE</scope>
    <source>
        <strain evidence="2">NBRC 108556</strain>
    </source>
</reference>
<feature type="domain" description="LTD" evidence="1">
    <location>
        <begin position="36"/>
        <end position="160"/>
    </location>
</feature>
<comment type="caution">
    <text evidence="2">The sequence shown here is derived from an EMBL/GenBank/DDBJ whole genome shotgun (WGS) entry which is preliminary data.</text>
</comment>
<dbReference type="InterPro" id="IPR001322">
    <property type="entry name" value="Lamin_tail_dom"/>
</dbReference>
<gene>
    <name evidence="2" type="ORF">Ari01nite_49610</name>
</gene>
<keyword evidence="3" id="KW-1185">Reference proteome</keyword>
<evidence type="ECO:0000313" key="3">
    <source>
        <dbReference type="Proteomes" id="UP000636960"/>
    </source>
</evidence>
<evidence type="ECO:0000259" key="1">
    <source>
        <dbReference type="PROSITE" id="PS51841"/>
    </source>
</evidence>
<dbReference type="AlphaFoldDB" id="A0A919K6G9"/>
<dbReference type="EMBL" id="BOMV01000057">
    <property type="protein sequence ID" value="GIE97496.1"/>
    <property type="molecule type" value="Genomic_DNA"/>
</dbReference>
<protein>
    <recommendedName>
        <fullName evidence="1">LTD domain-containing protein</fullName>
    </recommendedName>
</protein>
<dbReference type="Pfam" id="PF00932">
    <property type="entry name" value="LTD"/>
    <property type="match status" value="1"/>
</dbReference>
<sequence length="167" mass="17886">MSLSGPATSTTEGQPMKLRHVLISLASAGTVAAGVGLASTAEAATPAVSFTRVYYNSPGADNRSVTSLNQEFFRLTNNTTAAINLNKWTVRDKANHVYTFPSFSLPAKASVIVHTGKGTNNKPAWHRYWGSGNYIWNNTGDAATLKNAQAKTIDTCSWGSKGEHTYC</sequence>
<accession>A0A919K6G9</accession>
<dbReference type="Gene3D" id="2.60.40.1260">
    <property type="entry name" value="Lamin Tail domain"/>
    <property type="match status" value="1"/>
</dbReference>
<organism evidence="2 3">
    <name type="scientific">Paractinoplanes rishiriensis</name>
    <dbReference type="NCBI Taxonomy" id="1050105"/>
    <lineage>
        <taxon>Bacteria</taxon>
        <taxon>Bacillati</taxon>
        <taxon>Actinomycetota</taxon>
        <taxon>Actinomycetes</taxon>
        <taxon>Micromonosporales</taxon>
        <taxon>Micromonosporaceae</taxon>
        <taxon>Paractinoplanes</taxon>
    </lineage>
</organism>
<name>A0A919K6G9_9ACTN</name>
<dbReference type="PROSITE" id="PS51841">
    <property type="entry name" value="LTD"/>
    <property type="match status" value="1"/>
</dbReference>
<dbReference type="Proteomes" id="UP000636960">
    <property type="component" value="Unassembled WGS sequence"/>
</dbReference>
<proteinExistence type="predicted"/>
<evidence type="ECO:0000313" key="2">
    <source>
        <dbReference type="EMBL" id="GIE97496.1"/>
    </source>
</evidence>
<dbReference type="SUPFAM" id="SSF74853">
    <property type="entry name" value="Lamin A/C globular tail domain"/>
    <property type="match status" value="1"/>
</dbReference>
<dbReference type="InterPro" id="IPR036415">
    <property type="entry name" value="Lamin_tail_dom_sf"/>
</dbReference>